<dbReference type="OrthoDB" id="5464618at2"/>
<organism evidence="1 2">
    <name type="scientific">Sphingobacterium allocomposti</name>
    <dbReference type="NCBI Taxonomy" id="415956"/>
    <lineage>
        <taxon>Bacteria</taxon>
        <taxon>Pseudomonadati</taxon>
        <taxon>Bacteroidota</taxon>
        <taxon>Sphingobacteriia</taxon>
        <taxon>Sphingobacteriales</taxon>
        <taxon>Sphingobacteriaceae</taxon>
        <taxon>Sphingobacterium</taxon>
    </lineage>
</organism>
<dbReference type="RefSeq" id="WP_148910318.1">
    <property type="nucleotide sequence ID" value="NZ_VNHX01000034.1"/>
</dbReference>
<protein>
    <submittedName>
        <fullName evidence="1">Uncharacterized protein</fullName>
    </submittedName>
</protein>
<proteinExistence type="predicted"/>
<comment type="caution">
    <text evidence="1">The sequence shown here is derived from an EMBL/GenBank/DDBJ whole genome shotgun (WGS) entry which is preliminary data.</text>
</comment>
<gene>
    <name evidence="1" type="ORF">BC792_13410</name>
</gene>
<sequence>MRYIWDLVKHFWLSNSRHGTHSPFVYKLADQAIYRPYAVPDNAVAFPEQPPVCYVAMLRRILIVMDIARIERWTPGSEAPAIWCDLLTASAEELLLCVRRGSVVVVHEPMKSRAVRRKWQVLVSDPDVVVSINLFHFGVILHREGQRKEHFLLRYPYWQRNPDGRRRGN</sequence>
<name>A0A5S5CXM2_9SPHI</name>
<dbReference type="Proteomes" id="UP000325105">
    <property type="component" value="Unassembled WGS sequence"/>
</dbReference>
<dbReference type="AlphaFoldDB" id="A0A5S5CXM2"/>
<evidence type="ECO:0000313" key="2">
    <source>
        <dbReference type="Proteomes" id="UP000325105"/>
    </source>
</evidence>
<dbReference type="EMBL" id="VNHX01000034">
    <property type="protein sequence ID" value="TYP87758.1"/>
    <property type="molecule type" value="Genomic_DNA"/>
</dbReference>
<reference evidence="1 2" key="1">
    <citation type="submission" date="2019-07" db="EMBL/GenBank/DDBJ databases">
        <title>Genomic Encyclopedia of Archaeal and Bacterial Type Strains, Phase II (KMG-II): from individual species to whole genera.</title>
        <authorList>
            <person name="Goeker M."/>
        </authorList>
    </citation>
    <scope>NUCLEOTIDE SEQUENCE [LARGE SCALE GENOMIC DNA]</scope>
    <source>
        <strain evidence="1 2">DSM 18850</strain>
    </source>
</reference>
<accession>A0A5S5CXM2</accession>
<evidence type="ECO:0000313" key="1">
    <source>
        <dbReference type="EMBL" id="TYP87758.1"/>
    </source>
</evidence>
<keyword evidence="2" id="KW-1185">Reference proteome</keyword>